<dbReference type="Pfam" id="PF00570">
    <property type="entry name" value="HRDC"/>
    <property type="match status" value="1"/>
</dbReference>
<name>A0A935TCN2_9PROT</name>
<dbReference type="InterPro" id="IPR044876">
    <property type="entry name" value="HRDC_dom_sf"/>
</dbReference>
<dbReference type="PROSITE" id="PS50967">
    <property type="entry name" value="HRDC"/>
    <property type="match status" value="1"/>
</dbReference>
<dbReference type="SUPFAM" id="SSF47819">
    <property type="entry name" value="HRDC-like"/>
    <property type="match status" value="1"/>
</dbReference>
<sequence>MPDGLKADQGSARRIDYREVLNEADFAVFAELRSLRKTIADAEGVAQYAEFTNEQLANLVRGRVSTLDALGKIEGVGPARLERYAARFLAVLQPALAAG</sequence>
<dbReference type="GO" id="GO:0003676">
    <property type="term" value="F:nucleic acid binding"/>
    <property type="evidence" value="ECO:0007669"/>
    <property type="project" value="InterPro"/>
</dbReference>
<evidence type="ECO:0000313" key="2">
    <source>
        <dbReference type="EMBL" id="MBK7954947.1"/>
    </source>
</evidence>
<accession>A0A935TCN2</accession>
<proteinExistence type="predicted"/>
<protein>
    <submittedName>
        <fullName evidence="2">HRDC domain-containing protein</fullName>
    </submittedName>
</protein>
<dbReference type="EMBL" id="JADJOT010000009">
    <property type="protein sequence ID" value="MBK7954947.1"/>
    <property type="molecule type" value="Genomic_DNA"/>
</dbReference>
<dbReference type="InterPro" id="IPR002121">
    <property type="entry name" value="HRDC_dom"/>
</dbReference>
<dbReference type="GO" id="GO:0000166">
    <property type="term" value="F:nucleotide binding"/>
    <property type="evidence" value="ECO:0007669"/>
    <property type="project" value="InterPro"/>
</dbReference>
<dbReference type="SMART" id="SM00341">
    <property type="entry name" value="HRDC"/>
    <property type="match status" value="1"/>
</dbReference>
<gene>
    <name evidence="2" type="ORF">IPK02_13865</name>
</gene>
<organism evidence="2 3">
    <name type="scientific">Candidatus Accumulibacter affinis</name>
    <dbReference type="NCBI Taxonomy" id="2954384"/>
    <lineage>
        <taxon>Bacteria</taxon>
        <taxon>Pseudomonadati</taxon>
        <taxon>Pseudomonadota</taxon>
        <taxon>Betaproteobacteria</taxon>
        <taxon>Candidatus Accumulibacter</taxon>
    </lineage>
</organism>
<reference evidence="2 3" key="1">
    <citation type="submission" date="2020-10" db="EMBL/GenBank/DDBJ databases">
        <title>Connecting structure to function with the recovery of over 1000 high-quality activated sludge metagenome-assembled genomes encoding full-length rRNA genes using long-read sequencing.</title>
        <authorList>
            <person name="Singleton C.M."/>
            <person name="Petriglieri F."/>
            <person name="Kristensen J.M."/>
            <person name="Kirkegaard R.H."/>
            <person name="Michaelsen T.Y."/>
            <person name="Andersen M.H."/>
            <person name="Karst S.M."/>
            <person name="Dueholm M.S."/>
            <person name="Nielsen P.H."/>
            <person name="Albertsen M."/>
        </authorList>
    </citation>
    <scope>NUCLEOTIDE SEQUENCE [LARGE SCALE GENOMIC DNA]</scope>
    <source>
        <strain evidence="2">Fred_18-Q3-R57-64_BAT3C.720</strain>
    </source>
</reference>
<dbReference type="InterPro" id="IPR010997">
    <property type="entry name" value="HRDC-like_sf"/>
</dbReference>
<evidence type="ECO:0000313" key="3">
    <source>
        <dbReference type="Proteomes" id="UP000706151"/>
    </source>
</evidence>
<feature type="domain" description="HRDC" evidence="1">
    <location>
        <begin position="22"/>
        <end position="99"/>
    </location>
</feature>
<comment type="caution">
    <text evidence="2">The sequence shown here is derived from an EMBL/GenBank/DDBJ whole genome shotgun (WGS) entry which is preliminary data.</text>
</comment>
<evidence type="ECO:0000259" key="1">
    <source>
        <dbReference type="PROSITE" id="PS50967"/>
    </source>
</evidence>
<dbReference type="Gene3D" id="1.10.150.80">
    <property type="entry name" value="HRDC domain"/>
    <property type="match status" value="1"/>
</dbReference>
<dbReference type="AlphaFoldDB" id="A0A935TCN2"/>
<dbReference type="Proteomes" id="UP000706151">
    <property type="component" value="Unassembled WGS sequence"/>
</dbReference>